<sequence length="128" mass="13253">MLVTLRRIGTRGEPAVGVNAPGVSGSAVWRGPGAPVVGVPVDVELDVPGPVGWDMFVVGTPSTDLPAVAEGELRLVGVVEHRDDDGVVVLRVGRSVVLVETTGTPPRRIDGQRVAVVVRGVEVHPTSV</sequence>
<protein>
    <submittedName>
        <fullName evidence="1">Uncharacterized protein</fullName>
    </submittedName>
</protein>
<reference evidence="1 2" key="1">
    <citation type="submission" date="2020-08" db="EMBL/GenBank/DDBJ databases">
        <title>The Agave Microbiome: Exploring the role of microbial communities in plant adaptations to desert environments.</title>
        <authorList>
            <person name="Partida-Martinez L.P."/>
        </authorList>
    </citation>
    <scope>NUCLEOTIDE SEQUENCE [LARGE SCALE GENOMIC DNA]</scope>
    <source>
        <strain evidence="1 2">RAS26</strain>
    </source>
</reference>
<evidence type="ECO:0000313" key="2">
    <source>
        <dbReference type="Proteomes" id="UP000518206"/>
    </source>
</evidence>
<dbReference type="EMBL" id="JACHVX010000003">
    <property type="protein sequence ID" value="MBB2923655.1"/>
    <property type="molecule type" value="Genomic_DNA"/>
</dbReference>
<dbReference type="RefSeq" id="WP_183296464.1">
    <property type="nucleotide sequence ID" value="NZ_JACHVX010000003.1"/>
</dbReference>
<evidence type="ECO:0000313" key="1">
    <source>
        <dbReference type="EMBL" id="MBB2923655.1"/>
    </source>
</evidence>
<reference evidence="1 2" key="2">
    <citation type="submission" date="2020-08" db="EMBL/GenBank/DDBJ databases">
        <authorList>
            <person name="Partida-Martinez L."/>
            <person name="Huntemann M."/>
            <person name="Clum A."/>
            <person name="Wang J."/>
            <person name="Palaniappan K."/>
            <person name="Ritter S."/>
            <person name="Chen I.-M."/>
            <person name="Stamatis D."/>
            <person name="Reddy T."/>
            <person name="O'Malley R."/>
            <person name="Daum C."/>
            <person name="Shapiro N."/>
            <person name="Ivanova N."/>
            <person name="Kyrpides N."/>
            <person name="Woyke T."/>
        </authorList>
    </citation>
    <scope>NUCLEOTIDE SEQUENCE [LARGE SCALE GENOMIC DNA]</scope>
    <source>
        <strain evidence="1 2">RAS26</strain>
    </source>
</reference>
<dbReference type="Proteomes" id="UP000518206">
    <property type="component" value="Unassembled WGS sequence"/>
</dbReference>
<comment type="caution">
    <text evidence="1">The sequence shown here is derived from an EMBL/GenBank/DDBJ whole genome shotgun (WGS) entry which is preliminary data.</text>
</comment>
<gene>
    <name evidence="1" type="ORF">FHR80_002580</name>
</gene>
<accession>A0A7W4UG99</accession>
<dbReference type="AlphaFoldDB" id="A0A7W4UG99"/>
<organism evidence="1 2">
    <name type="scientific">Cellulomonas cellasea</name>
    <dbReference type="NCBI Taxonomy" id="43670"/>
    <lineage>
        <taxon>Bacteria</taxon>
        <taxon>Bacillati</taxon>
        <taxon>Actinomycetota</taxon>
        <taxon>Actinomycetes</taxon>
        <taxon>Micrococcales</taxon>
        <taxon>Cellulomonadaceae</taxon>
        <taxon>Cellulomonas</taxon>
    </lineage>
</organism>
<proteinExistence type="predicted"/>
<name>A0A7W4UG99_9CELL</name>